<gene>
    <name evidence="1" type="ORF">BOTNAR_0198g00160</name>
</gene>
<evidence type="ECO:0000313" key="2">
    <source>
        <dbReference type="Proteomes" id="UP000297452"/>
    </source>
</evidence>
<keyword evidence="2" id="KW-1185">Reference proteome</keyword>
<dbReference type="Proteomes" id="UP000297452">
    <property type="component" value="Unassembled WGS sequence"/>
</dbReference>
<reference evidence="1 2" key="1">
    <citation type="submission" date="2017-12" db="EMBL/GenBank/DDBJ databases">
        <title>Comparative genomics of Botrytis spp.</title>
        <authorList>
            <person name="Valero-Jimenez C.A."/>
            <person name="Tapia P."/>
            <person name="Veloso J."/>
            <person name="Silva-Moreno E."/>
            <person name="Staats M."/>
            <person name="Valdes J.H."/>
            <person name="Van Kan J.A.L."/>
        </authorList>
    </citation>
    <scope>NUCLEOTIDE SEQUENCE [LARGE SCALE GENOMIC DNA]</scope>
    <source>
        <strain evidence="1 2">MUCL2120</strain>
    </source>
</reference>
<sequence>MRTSGYLHYESSQKCLLVPYEGFFLCAEISEQFRNKRVLRDIKRAPLTFIFFSQPDFNIKQDIEPTRTISNIETKKTINLSPQKIFKPATAITKNFIINFIICFLASIAIADTHNVPLVEGIKLFELLPSEAPIDLDKSGIIFRRVWSPFRWKLVLFCESDNLSNDINCYWNAYPTNSPISTQPIREDLVFELESEAKFRQIDLGPFYESLKFDIIEVGPLILSADDAEYFGMAEKRGFPSVSFSGEVNFVREYGQESVLWCERSVHNSKGSS</sequence>
<evidence type="ECO:0000313" key="1">
    <source>
        <dbReference type="EMBL" id="TGO57609.1"/>
    </source>
</evidence>
<comment type="caution">
    <text evidence="1">The sequence shown here is derived from an EMBL/GenBank/DDBJ whole genome shotgun (WGS) entry which is preliminary data.</text>
</comment>
<dbReference type="OrthoDB" id="3545495at2759"/>
<protein>
    <submittedName>
        <fullName evidence="1">Uncharacterized protein</fullName>
    </submittedName>
</protein>
<dbReference type="AlphaFoldDB" id="A0A4Z1I7M4"/>
<proteinExistence type="predicted"/>
<dbReference type="EMBL" id="PQXJ01000198">
    <property type="protein sequence ID" value="TGO57609.1"/>
    <property type="molecule type" value="Genomic_DNA"/>
</dbReference>
<accession>A0A4Z1I7M4</accession>
<organism evidence="1 2">
    <name type="scientific">Botryotinia narcissicola</name>
    <dbReference type="NCBI Taxonomy" id="278944"/>
    <lineage>
        <taxon>Eukaryota</taxon>
        <taxon>Fungi</taxon>
        <taxon>Dikarya</taxon>
        <taxon>Ascomycota</taxon>
        <taxon>Pezizomycotina</taxon>
        <taxon>Leotiomycetes</taxon>
        <taxon>Helotiales</taxon>
        <taxon>Sclerotiniaceae</taxon>
        <taxon>Botryotinia</taxon>
    </lineage>
</organism>
<name>A0A4Z1I7M4_9HELO</name>